<dbReference type="PANTHER" id="PTHR34606:SF4">
    <property type="entry name" value="OUTER MEMBRANE LIPOPROTEIN DOLP"/>
    <property type="match status" value="1"/>
</dbReference>
<dbReference type="Gene3D" id="3.40.1520.20">
    <property type="match status" value="1"/>
</dbReference>
<dbReference type="Pfam" id="PF04972">
    <property type="entry name" value="BON"/>
    <property type="match status" value="2"/>
</dbReference>
<dbReference type="RefSeq" id="WP_136864897.1">
    <property type="nucleotide sequence ID" value="NZ_SWCJ01000019.1"/>
</dbReference>
<comment type="caution">
    <text evidence="3">The sequence shown here is derived from an EMBL/GenBank/DDBJ whole genome shotgun (WGS) entry which is preliminary data.</text>
</comment>
<feature type="domain" description="BON" evidence="2">
    <location>
        <begin position="42"/>
        <end position="111"/>
    </location>
</feature>
<dbReference type="OrthoDB" id="9783990at2"/>
<dbReference type="PANTHER" id="PTHR34606">
    <property type="entry name" value="BON DOMAIN-CONTAINING PROTEIN"/>
    <property type="match status" value="1"/>
</dbReference>
<accession>A0A4V5NVL2</accession>
<dbReference type="PROSITE" id="PS50914">
    <property type="entry name" value="BON"/>
    <property type="match status" value="2"/>
</dbReference>
<protein>
    <submittedName>
        <fullName evidence="3">Divisome-associated lipoprotein YraP</fullName>
    </submittedName>
</protein>
<dbReference type="SMART" id="SM00749">
    <property type="entry name" value="BON"/>
    <property type="match status" value="2"/>
</dbReference>
<dbReference type="InterPro" id="IPR014004">
    <property type="entry name" value="Transpt-assoc_nodulatn_dom_bac"/>
</dbReference>
<evidence type="ECO:0000313" key="4">
    <source>
        <dbReference type="Proteomes" id="UP000305675"/>
    </source>
</evidence>
<name>A0A4V5NVL2_9GAMM</name>
<gene>
    <name evidence="3" type="primary">yraP</name>
    <name evidence="3" type="ORF">FCL42_18395</name>
</gene>
<reference evidence="3 4" key="1">
    <citation type="submission" date="2019-04" db="EMBL/GenBank/DDBJ databases">
        <authorList>
            <person name="Hwang J.C."/>
        </authorList>
    </citation>
    <scope>NUCLEOTIDE SEQUENCE [LARGE SCALE GENOMIC DNA]</scope>
    <source>
        <strain evidence="3 4">IMCC35002</strain>
    </source>
</reference>
<dbReference type="NCBIfam" id="NF008247">
    <property type="entry name" value="PRK11023.1"/>
    <property type="match status" value="1"/>
</dbReference>
<keyword evidence="3" id="KW-0449">Lipoprotein</keyword>
<keyword evidence="1" id="KW-0732">Signal</keyword>
<dbReference type="AlphaFoldDB" id="A0A4V5NVL2"/>
<dbReference type="InterPro" id="IPR007055">
    <property type="entry name" value="BON_dom"/>
</dbReference>
<dbReference type="InterPro" id="IPR051686">
    <property type="entry name" value="Lipoprotein_DolP"/>
</dbReference>
<feature type="domain" description="BON" evidence="2">
    <location>
        <begin position="120"/>
        <end position="187"/>
    </location>
</feature>
<proteinExistence type="predicted"/>
<organism evidence="3 4">
    <name type="scientific">Ferrimonas aestuarii</name>
    <dbReference type="NCBI Taxonomy" id="2569539"/>
    <lineage>
        <taxon>Bacteria</taxon>
        <taxon>Pseudomonadati</taxon>
        <taxon>Pseudomonadota</taxon>
        <taxon>Gammaproteobacteria</taxon>
        <taxon>Alteromonadales</taxon>
        <taxon>Ferrimonadaceae</taxon>
        <taxon>Ferrimonas</taxon>
    </lineage>
</organism>
<dbReference type="Proteomes" id="UP000305675">
    <property type="component" value="Unassembled WGS sequence"/>
</dbReference>
<dbReference type="EMBL" id="SWCJ01000019">
    <property type="protein sequence ID" value="TKB50965.1"/>
    <property type="molecule type" value="Genomic_DNA"/>
</dbReference>
<keyword evidence="4" id="KW-1185">Reference proteome</keyword>
<evidence type="ECO:0000313" key="3">
    <source>
        <dbReference type="EMBL" id="TKB50965.1"/>
    </source>
</evidence>
<evidence type="ECO:0000256" key="1">
    <source>
        <dbReference type="ARBA" id="ARBA00022729"/>
    </source>
</evidence>
<evidence type="ECO:0000259" key="2">
    <source>
        <dbReference type="PROSITE" id="PS50914"/>
    </source>
</evidence>
<sequence length="188" mass="20144">MRLGALALIVLVLNGCAGAVLVGTVGGAVAINDRRSFGSQIDDQTLEVQANRALNSDEGVNNQTHITAVSLNQVILLVGQAPNEMLRTRAVGLVRDLNGARAIQNQIRIGNPIGFSTISNDSWITTKVKSRMLAEENFDSTRIKVVTENSEVFLMGLVTSAEAAQAVDIARNTSGVRKVIKVFEMVQN</sequence>